<feature type="region of interest" description="Disordered" evidence="1">
    <location>
        <begin position="1"/>
        <end position="42"/>
    </location>
</feature>
<sequence>MTPPSSSPRVSERRVSASNSSSSSSSSPSDLRRRLEDLPSPNEFTLLADRVATLGRRISRKRELFLRLHGVATRIEENDEWEEREQRAGSDGSSGVFRSKDARARRRARIRLETSTNGDKTMVISQTDNPTAPSKTTDSENKSNPIETTVDQSARDRNYLQSSMIEEVVSRRQPRPTSLSEPSSTRSAHHNNVTWQNTKPNANFHSFRNFTSRDRASRSVDLPSVAPFSLSNVRPKKFGGYRPSSGMILKNLSSGSESESANETNRGQSCVQNIGGPVAALELSSPDSKSTADNGPSKKMPIMSARSDITRSILPNLLPSTRSLHDNNIGNPISQEGSRTAYIAGQSNCNESSIRFPNQVENITRDAPAKAFYNKQASCDKLSTKIPNESWHIAAKYECDEKEETSQNTLSFSARSLISESAELVTSAYNEQINRNLLNNYDKFKQGKGQFEDEHNEQEEEGSYCTIVPKIRHDELKDRCSFNHSTGQPNVEANFSETDGKHVFDAAKWDQMTNFYTNETVGKPDLIERARTGVTEDALSSEISEPFGSEDHSRSSYATKMCLKKDVFSNRRSQNDTDVSEKYDQEIITVTDVPALALNSQDISYSTSAGSRECPAMRPLDPHALIKALSDVSLKQERQDPSAASRKRDDLYRLDNDTNAASSGVPDFPVKGETWRVPRSSTSGSPKRPLMRVPSRIPIRICRSYKNSEILRRVANNEEQFIDEDNVQNKKPRDESTEVAIVEAHSSRFSSDDGVAKYGVNDYKTGSLISSNQQSPRTPFGNEMYDKMERLSNSRFNENCPAAFFNETSYLSNQDYAKIDDDVRSKSDRSTSRKSMETVDITSATGSSYLPKYKHDLIPKNESSRNVEENATWRTEDECASINNEEEPENLKNKDYYDSYSNKTEGMYLQTKEHFESEIGEIYDWPPAKSQLPQIDLSLKIERIVRKQSRVNNDPNFDNDEQTLHHNLELTKVSEAENLTSQMRRTQELCSLATKMSSSMLNLNYEPKKKKKKSQERLPFTISEVSGALSAEHVDTSDYQLSDKHFRSKMDDLLLQEKTVHRLKAHPSITRLASSGLEDTVEEILCCVAQEQQENESSSKSRMRALLRIFSSKLRKSSKQRNDNRTAESTKIIYENRACQVDSKTNSCSSDDSSAEEARRLSLESSNNRWIDHSSMLVSDRNILKKTESLEVITQEHSRRKYDRDNLWVQDIKDSLFSEDKDDKMTREKGEEDDSNRNPKDQYSIFLAKDFQSDKLSRSNNDHNSRKGEQADVPTSSHLIPADGKDKGDVGQKASPNVVPEAEEIEEDLTGCLCLRLCRLLTPSGYRLSFPAAEKKEMTLQRFQAEVFRSIDN</sequence>
<gene>
    <name evidence="2" type="ORF">X777_13084</name>
</gene>
<feature type="region of interest" description="Disordered" evidence="1">
    <location>
        <begin position="281"/>
        <end position="302"/>
    </location>
</feature>
<feature type="compositionally biased region" description="Basic and acidic residues" evidence="1">
    <location>
        <begin position="1219"/>
        <end position="1240"/>
    </location>
</feature>
<feature type="region of interest" description="Disordered" evidence="1">
    <location>
        <begin position="1255"/>
        <end position="1298"/>
    </location>
</feature>
<feature type="region of interest" description="Disordered" evidence="1">
    <location>
        <begin position="78"/>
        <end position="203"/>
    </location>
</feature>
<feature type="compositionally biased region" description="Basic and acidic residues" evidence="1">
    <location>
        <begin position="634"/>
        <end position="656"/>
    </location>
</feature>
<dbReference type="OMA" id="YDRDDLW"/>
<reference evidence="2 3" key="1">
    <citation type="journal article" date="2014" name="Curr. Biol.">
        <title>The genome of the clonal raider ant Cerapachys biroi.</title>
        <authorList>
            <person name="Oxley P.R."/>
            <person name="Ji L."/>
            <person name="Fetter-Pruneda I."/>
            <person name="McKenzie S.K."/>
            <person name="Li C."/>
            <person name="Hu H."/>
            <person name="Zhang G."/>
            <person name="Kronauer D.J."/>
        </authorList>
    </citation>
    <scope>NUCLEOTIDE SEQUENCE [LARGE SCALE GENOMIC DNA]</scope>
</reference>
<proteinExistence type="predicted"/>
<dbReference type="Proteomes" id="UP000053097">
    <property type="component" value="Unassembled WGS sequence"/>
</dbReference>
<feature type="region of interest" description="Disordered" evidence="1">
    <location>
        <begin position="633"/>
        <end position="691"/>
    </location>
</feature>
<protein>
    <submittedName>
        <fullName evidence="2">Uncharacterized protein</fullName>
    </submittedName>
</protein>
<accession>A0A026WXW5</accession>
<feature type="compositionally biased region" description="Basic and acidic residues" evidence="1">
    <location>
        <begin position="1255"/>
        <end position="1270"/>
    </location>
</feature>
<feature type="compositionally biased region" description="Polar residues" evidence="1">
    <location>
        <begin position="285"/>
        <end position="294"/>
    </location>
</feature>
<feature type="compositionally biased region" description="Low complexity" evidence="1">
    <location>
        <begin position="16"/>
        <end position="29"/>
    </location>
</feature>
<feature type="region of interest" description="Disordered" evidence="1">
    <location>
        <begin position="1219"/>
        <end position="1243"/>
    </location>
</feature>
<evidence type="ECO:0000313" key="2">
    <source>
        <dbReference type="EMBL" id="EZA60882.1"/>
    </source>
</evidence>
<keyword evidence="3" id="KW-1185">Reference proteome</keyword>
<evidence type="ECO:0000313" key="3">
    <source>
        <dbReference type="Proteomes" id="UP000053097"/>
    </source>
</evidence>
<feature type="compositionally biased region" description="Polar residues" evidence="1">
    <location>
        <begin position="175"/>
        <end position="203"/>
    </location>
</feature>
<evidence type="ECO:0000256" key="1">
    <source>
        <dbReference type="SAM" id="MobiDB-lite"/>
    </source>
</evidence>
<name>A0A026WXW5_OOCBI</name>
<organism evidence="2 3">
    <name type="scientific">Ooceraea biroi</name>
    <name type="common">Clonal raider ant</name>
    <name type="synonym">Cerapachys biroi</name>
    <dbReference type="NCBI Taxonomy" id="2015173"/>
    <lineage>
        <taxon>Eukaryota</taxon>
        <taxon>Metazoa</taxon>
        <taxon>Ecdysozoa</taxon>
        <taxon>Arthropoda</taxon>
        <taxon>Hexapoda</taxon>
        <taxon>Insecta</taxon>
        <taxon>Pterygota</taxon>
        <taxon>Neoptera</taxon>
        <taxon>Endopterygota</taxon>
        <taxon>Hymenoptera</taxon>
        <taxon>Apocrita</taxon>
        <taxon>Aculeata</taxon>
        <taxon>Formicoidea</taxon>
        <taxon>Formicidae</taxon>
        <taxon>Dorylinae</taxon>
        <taxon>Ooceraea</taxon>
    </lineage>
</organism>
<feature type="compositionally biased region" description="Polar residues" evidence="1">
    <location>
        <begin position="113"/>
        <end position="152"/>
    </location>
</feature>
<dbReference type="EMBL" id="KK107064">
    <property type="protein sequence ID" value="EZA60882.1"/>
    <property type="molecule type" value="Genomic_DNA"/>
</dbReference>